<dbReference type="PANTHER" id="PTHR37815:SF3">
    <property type="entry name" value="UPF0397 PROTEIN SPR0429"/>
    <property type="match status" value="1"/>
</dbReference>
<proteinExistence type="predicted"/>
<feature type="transmembrane region" description="Helical" evidence="3">
    <location>
        <begin position="113"/>
        <end position="135"/>
    </location>
</feature>
<keyword evidence="3" id="KW-0472">Membrane</keyword>
<feature type="transmembrane region" description="Helical" evidence="3">
    <location>
        <begin position="42"/>
        <end position="66"/>
    </location>
</feature>
<keyword evidence="2 3" id="KW-1133">Transmembrane helix</keyword>
<gene>
    <name evidence="4" type="ORF">D3P96_02470</name>
</gene>
<keyword evidence="1 3" id="KW-0812">Transmembrane</keyword>
<evidence type="ECO:0000256" key="3">
    <source>
        <dbReference type="SAM" id="Phobius"/>
    </source>
</evidence>
<dbReference type="GO" id="GO:0016020">
    <property type="term" value="C:membrane"/>
    <property type="evidence" value="ECO:0007669"/>
    <property type="project" value="InterPro"/>
</dbReference>
<dbReference type="EMBL" id="RHGY01000001">
    <property type="protein sequence ID" value="RRG18870.1"/>
    <property type="molecule type" value="Genomic_DNA"/>
</dbReference>
<dbReference type="Pfam" id="PF07155">
    <property type="entry name" value="ECF-ribofla_trS"/>
    <property type="match status" value="1"/>
</dbReference>
<evidence type="ECO:0000256" key="1">
    <source>
        <dbReference type="ARBA" id="ARBA00022692"/>
    </source>
</evidence>
<dbReference type="PANTHER" id="PTHR37815">
    <property type="entry name" value="UPF0397 PROTEIN BC_2624-RELATED"/>
    <property type="match status" value="1"/>
</dbReference>
<feature type="transmembrane region" description="Helical" evidence="3">
    <location>
        <begin position="147"/>
        <end position="168"/>
    </location>
</feature>
<feature type="transmembrane region" description="Helical" evidence="3">
    <location>
        <begin position="73"/>
        <end position="93"/>
    </location>
</feature>
<evidence type="ECO:0000313" key="5">
    <source>
        <dbReference type="Proteomes" id="UP000275836"/>
    </source>
</evidence>
<organism evidence="4 5">
    <name type="scientific">Weissella viridescens</name>
    <name type="common">Lactobacillus viridescens</name>
    <dbReference type="NCBI Taxonomy" id="1629"/>
    <lineage>
        <taxon>Bacteria</taxon>
        <taxon>Bacillati</taxon>
        <taxon>Bacillota</taxon>
        <taxon>Bacilli</taxon>
        <taxon>Lactobacillales</taxon>
        <taxon>Lactobacillaceae</taxon>
        <taxon>Weissella</taxon>
    </lineage>
</organism>
<accession>A0A3P2RJC9</accession>
<sequence>MKYFFKKCGLVLVWAFIGFFAYQFLSVSIKVPNTMLTLEPAVLGLSSLFMGPIGTMGVGFISHFLYDSLNYSTVWWTWIIAESVAGLMLGLVSRRLELLTRQLSVKQIVQFNFWQALVNFLAWGLIAPLGDYLIYKSSLSFVFHQGLTIAIMNTLVIGIVVSLFLYFYHYFFKS</sequence>
<reference evidence="4 5" key="1">
    <citation type="submission" date="2018-10" db="EMBL/GenBank/DDBJ databases">
        <title>Draft genome sequence of Weissella viridescens UCO-SMC3.</title>
        <authorList>
            <person name="Garcia-Cancino A."/>
            <person name="Espinoza-Monje M."/>
            <person name="Albarracin L."/>
            <person name="Garcia-Castillo V."/>
            <person name="Campos-Martin J."/>
            <person name="Nakano Y."/>
            <person name="Guitierrez-Zamorano C."/>
            <person name="Ikeda-Ohtsubo W."/>
            <person name="Morita H."/>
            <person name="Kitazawa H."/>
            <person name="Villena J."/>
        </authorList>
    </citation>
    <scope>NUCLEOTIDE SEQUENCE [LARGE SCALE GENOMIC DNA]</scope>
    <source>
        <strain evidence="4 5">UCO-SMC3</strain>
    </source>
</reference>
<dbReference type="Gene3D" id="1.10.1760.20">
    <property type="match status" value="1"/>
</dbReference>
<dbReference type="NCBIfam" id="NF010182">
    <property type="entry name" value="PRK13661.1"/>
    <property type="match status" value="1"/>
</dbReference>
<dbReference type="RefSeq" id="WP_124942806.1">
    <property type="nucleotide sequence ID" value="NZ_RHGY01000001.1"/>
</dbReference>
<protein>
    <submittedName>
        <fullName evidence="4">ECF-type riboflavin transporter substrate-binding protein</fullName>
    </submittedName>
</protein>
<name>A0A3P2RJC9_WEIVI</name>
<evidence type="ECO:0000256" key="2">
    <source>
        <dbReference type="ARBA" id="ARBA00022989"/>
    </source>
</evidence>
<comment type="caution">
    <text evidence="4">The sequence shown here is derived from an EMBL/GenBank/DDBJ whole genome shotgun (WGS) entry which is preliminary data.</text>
</comment>
<dbReference type="InterPro" id="IPR009825">
    <property type="entry name" value="ECF_substrate-spec-like"/>
</dbReference>
<dbReference type="AlphaFoldDB" id="A0A3P2RJC9"/>
<dbReference type="OrthoDB" id="4550662at2"/>
<evidence type="ECO:0000313" key="4">
    <source>
        <dbReference type="EMBL" id="RRG18870.1"/>
    </source>
</evidence>
<dbReference type="Proteomes" id="UP000275836">
    <property type="component" value="Unassembled WGS sequence"/>
</dbReference>